<sequence length="379" mass="40848">MSTHHSDGVGEAVDDMLRQAVMVAARIGEIAARARQDHLAQARAASERAGRELAARFEAERGAARASLAGARSDSWWAEADPERIGAAYKTAVSWAGQDAEIDQMLRHMDEQLAERGVHVTASMPGRVTDLLRSRQWVAEHDPFMDGAWTREMSQARSPEERDRLNVALVSAWLARPEAQQADAAANELEAAKAWAASADPERFAQWTRSHAAADTVAAARSDEAELIRRWKAETGQPAEAQAASVEADKLTGDAVREAGAADGHRADGDRAIGRSQGWEGVADLDGPSEEDLVWAARQEQQREESGAHDEWDTAQRRGEFAASLQGLADQTAVDARVLADVSQGTHPRQAVAAAPRDAPAARPNNSAARKAQLTKGSR</sequence>
<evidence type="ECO:0000313" key="3">
    <source>
        <dbReference type="Proteomes" id="UP000070134"/>
    </source>
</evidence>
<gene>
    <name evidence="2" type="ORF">SA2016_4149</name>
</gene>
<evidence type="ECO:0000256" key="1">
    <source>
        <dbReference type="SAM" id="MobiDB-lite"/>
    </source>
</evidence>
<feature type="compositionally biased region" description="Low complexity" evidence="1">
    <location>
        <begin position="348"/>
        <end position="372"/>
    </location>
</feature>
<accession>A0A127A778</accession>
<dbReference type="OrthoDB" id="5122593at2"/>
<geneLocation type="plasmid" evidence="2 3">
    <name>pSA01</name>
</geneLocation>
<proteinExistence type="predicted"/>
<reference evidence="2 3" key="1">
    <citation type="submission" date="2016-02" db="EMBL/GenBank/DDBJ databases">
        <title>Complete genome of Sinomonas atrocyanea KCTC 3377.</title>
        <authorList>
            <person name="Kim K.M."/>
        </authorList>
    </citation>
    <scope>NUCLEOTIDE SEQUENCE [LARGE SCALE GENOMIC DNA]</scope>
    <source>
        <strain evidence="2 3">KCTC 3377</strain>
        <plasmid evidence="2 3">pSA01</plasmid>
    </source>
</reference>
<evidence type="ECO:0000313" key="2">
    <source>
        <dbReference type="EMBL" id="AMM34801.1"/>
    </source>
</evidence>
<dbReference type="EMBL" id="CP014519">
    <property type="protein sequence ID" value="AMM34801.1"/>
    <property type="molecule type" value="Genomic_DNA"/>
</dbReference>
<dbReference type="AlphaFoldDB" id="A0A127A778"/>
<organism evidence="2 3">
    <name type="scientific">Sinomonas atrocyanea</name>
    <dbReference type="NCBI Taxonomy" id="37927"/>
    <lineage>
        <taxon>Bacteria</taxon>
        <taxon>Bacillati</taxon>
        <taxon>Actinomycetota</taxon>
        <taxon>Actinomycetes</taxon>
        <taxon>Micrococcales</taxon>
        <taxon>Micrococcaceae</taxon>
        <taxon>Sinomonas</taxon>
    </lineage>
</organism>
<keyword evidence="2" id="KW-0614">Plasmid</keyword>
<name>A0A127A778_9MICC</name>
<evidence type="ECO:0008006" key="4">
    <source>
        <dbReference type="Google" id="ProtNLM"/>
    </source>
</evidence>
<dbReference type="Proteomes" id="UP000070134">
    <property type="component" value="Plasmid pSA01"/>
</dbReference>
<dbReference type="RefSeq" id="WP_066503160.1">
    <property type="nucleotide sequence ID" value="NZ_BJMO01000025.1"/>
</dbReference>
<protein>
    <recommendedName>
        <fullName evidence="4">Colicin import membrane protein</fullName>
    </recommendedName>
</protein>
<keyword evidence="3" id="KW-1185">Reference proteome</keyword>
<feature type="region of interest" description="Disordered" evidence="1">
    <location>
        <begin position="342"/>
        <end position="379"/>
    </location>
</feature>
<dbReference type="KEGG" id="satk:SA2016_4149"/>